<evidence type="ECO:0000313" key="3">
    <source>
        <dbReference type="Proteomes" id="UP000298347"/>
    </source>
</evidence>
<feature type="transmembrane region" description="Helical" evidence="1">
    <location>
        <begin position="7"/>
        <end position="29"/>
    </location>
</feature>
<sequence length="178" mass="20321">MNKKRWILTSIFGIVISAIILIPFIINWYHEQQAISKANDQFDVAFSNVIGTALNTGIEADNLGHNYESIIMYSGANGSDLSSLIDQEQTRLLTQGKTLKLNDYNMKMDIAYTSLMKLSLKNIKQGKEKKAAAKKFYDTVSQFYYFVNNPKPNNTYALTFQTYQKQYLNESKACTKLQ</sequence>
<keyword evidence="1" id="KW-1133">Transmembrane helix</keyword>
<accession>A0A4Z0GIL0</accession>
<keyword evidence="3" id="KW-1185">Reference proteome</keyword>
<evidence type="ECO:0000313" key="2">
    <source>
        <dbReference type="EMBL" id="TGA96411.1"/>
    </source>
</evidence>
<organism evidence="2 3">
    <name type="scientific">Sporolactobacillus shoreae</name>
    <dbReference type="NCBI Taxonomy" id="1465501"/>
    <lineage>
        <taxon>Bacteria</taxon>
        <taxon>Bacillati</taxon>
        <taxon>Bacillota</taxon>
        <taxon>Bacilli</taxon>
        <taxon>Bacillales</taxon>
        <taxon>Sporolactobacillaceae</taxon>
        <taxon>Sporolactobacillus</taxon>
    </lineage>
</organism>
<evidence type="ECO:0000256" key="1">
    <source>
        <dbReference type="SAM" id="Phobius"/>
    </source>
</evidence>
<proteinExistence type="predicted"/>
<keyword evidence="1" id="KW-0812">Transmembrane</keyword>
<dbReference type="RefSeq" id="WP_135349755.1">
    <property type="nucleotide sequence ID" value="NZ_SRJD01000025.1"/>
</dbReference>
<keyword evidence="1" id="KW-0472">Membrane</keyword>
<comment type="caution">
    <text evidence="2">The sequence shown here is derived from an EMBL/GenBank/DDBJ whole genome shotgun (WGS) entry which is preliminary data.</text>
</comment>
<dbReference type="Proteomes" id="UP000298347">
    <property type="component" value="Unassembled WGS sequence"/>
</dbReference>
<protein>
    <submittedName>
        <fullName evidence="2">Uncharacterized protein</fullName>
    </submittedName>
</protein>
<reference evidence="2 3" key="1">
    <citation type="journal article" date="2015" name="Int. J. Syst. Evol. Microbiol.">
        <title>Sporolactobacillus shoreae sp. nov. and Sporolactobacillus spathodeae sp. nov., two spore-forming lactic acid bacteria isolated from tree barks in Thailand.</title>
        <authorList>
            <person name="Thamacharoensuk T."/>
            <person name="Kitahara M."/>
            <person name="Ohkuma M."/>
            <person name="Thongchul N."/>
            <person name="Tanasupawat S."/>
        </authorList>
    </citation>
    <scope>NUCLEOTIDE SEQUENCE [LARGE SCALE GENOMIC DNA]</scope>
    <source>
        <strain evidence="2 3">BK92</strain>
    </source>
</reference>
<dbReference type="AlphaFoldDB" id="A0A4Z0GIL0"/>
<name>A0A4Z0GIL0_9BACL</name>
<gene>
    <name evidence="2" type="ORF">E4665_15765</name>
</gene>
<dbReference type="EMBL" id="SRJD01000025">
    <property type="protein sequence ID" value="TGA96411.1"/>
    <property type="molecule type" value="Genomic_DNA"/>
</dbReference>